<evidence type="ECO:0000256" key="14">
    <source>
        <dbReference type="ARBA" id="ARBA00023184"/>
    </source>
</evidence>
<keyword evidence="8 16" id="KW-0597">Phosphoprotein</keyword>
<keyword evidence="13 16" id="KW-0472">Membrane</keyword>
<keyword evidence="6 16" id="KW-0813">Transport</keyword>
<evidence type="ECO:0000313" key="17">
    <source>
        <dbReference type="EMBL" id="ADG36432.1"/>
    </source>
</evidence>
<evidence type="ECO:0000256" key="9">
    <source>
        <dbReference type="ARBA" id="ARBA00022742"/>
    </source>
</evidence>
<keyword evidence="9 16" id="KW-1044">Host microsome</keyword>
<sequence>MLRSLMLIENFKCFHVGSLNFCEGICLSSQKLLSDLFCYLFHIWVLLNFRENRGAARPDFGMEDFSVVSNRYIESRRNEYALTNDATTIKLEFPTTLEQATVRLKGKCMKIDHIVIEYRNQVPFNATGSVVVEIRDHRLRQDECAQARFSFPITCNVNLHYYSSSFFSLKDKSPWELVYMVEDSNVNEGTMFAMIKAKLKLSSAKHSTDIRFKPPNIHILSKGFNSSCVDFWTVNRPKLERRLLDQGPNSSNANEPMLGRIELLPGETWASRSTISAPVQKSASMRITRPINLMGNDISEEAHSDADHPYRTLNRLPTTALEPGDSVSQVQSDNVSRKELESIIEATINKCLIKERPQALKEL</sequence>
<proteinExistence type="inferred from homology"/>
<dbReference type="InterPro" id="IPR000211">
    <property type="entry name" value="Gemini_BL"/>
</dbReference>
<evidence type="ECO:0000256" key="5">
    <source>
        <dbReference type="ARBA" id="ARBA00022021"/>
    </source>
</evidence>
<evidence type="ECO:0000256" key="4">
    <source>
        <dbReference type="ARBA" id="ARBA00011843"/>
    </source>
</evidence>
<evidence type="ECO:0000256" key="8">
    <source>
        <dbReference type="ARBA" id="ARBA00022553"/>
    </source>
</evidence>
<keyword evidence="14 16" id="KW-1038">Host endoplasmic reticulum</keyword>
<evidence type="ECO:0000256" key="7">
    <source>
        <dbReference type="ARBA" id="ARBA00022511"/>
    </source>
</evidence>
<evidence type="ECO:0000256" key="3">
    <source>
        <dbReference type="ARBA" id="ARBA00008510"/>
    </source>
</evidence>
<evidence type="ECO:0000256" key="11">
    <source>
        <dbReference type="ARBA" id="ARBA00023031"/>
    </source>
</evidence>
<keyword evidence="12 16" id="KW-0238">DNA-binding</keyword>
<protein>
    <recommendedName>
        <fullName evidence="5 16">Movement protein BC1</fullName>
    </recommendedName>
    <alternativeName>
        <fullName evidence="15 16">Movement protein BL1</fullName>
    </alternativeName>
</protein>
<gene>
    <name evidence="17" type="primary">BC1</name>
</gene>
<evidence type="ECO:0000256" key="12">
    <source>
        <dbReference type="ARBA" id="ARBA00023125"/>
    </source>
</evidence>
<keyword evidence="7 16" id="KW-1032">Host cell membrane</keyword>
<dbReference type="EMBL" id="GQ472988">
    <property type="protein sequence ID" value="ADG36432.1"/>
    <property type="molecule type" value="Genomic_DNA"/>
</dbReference>
<reference evidence="17" key="1">
    <citation type="journal article" date="2010" name="Arch. Virol.">
        <title>Two new 'legumoviruses' (genus Begomovirus) naturally infecting soybean in Nigeria.</title>
        <authorList>
            <person name="Alabi O.J."/>
            <person name="Kumar P.L."/>
            <person name="Mgbechi-Ezeri J.U."/>
            <person name="Naidu R.A."/>
        </authorList>
    </citation>
    <scope>NUCLEOTIDE SEQUENCE</scope>
    <source>
        <strain evidence="17">Cs1</strain>
    </source>
</reference>
<reference evidence="18" key="2">
    <citation type="submission" date="2015-08" db="EMBL/GenBank/DDBJ databases">
        <title>First report of Soybean chlorotic blotch virus and West African Asystasia virus 1 infecting cassava and a wild cassava relative in Cameroon and Togo.</title>
        <authorList>
            <person name="Leke W.N."/>
            <person name="Mignouna D.B."/>
            <person name="Brown J.K."/>
            <person name="Fondong V.N."/>
        </authorList>
    </citation>
    <scope>NUCLEOTIDE SEQUENCE</scope>
    <source>
        <strain evidence="19">Benin-Asystasia-58-14</strain>
        <strain evidence="18">Nigeria-Centrosema pubescens-39-14</strain>
    </source>
</reference>
<dbReference type="EMBL" id="KT454818">
    <property type="protein sequence ID" value="ALO02557.1"/>
    <property type="molecule type" value="Genomic_DNA"/>
</dbReference>
<organism evidence="17">
    <name type="scientific">Soybean chlorotic blotch virus</name>
    <dbReference type="NCBI Taxonomy" id="761702"/>
    <lineage>
        <taxon>Viruses</taxon>
        <taxon>Monodnaviria</taxon>
        <taxon>Shotokuvirae</taxon>
        <taxon>Cressdnaviricota</taxon>
        <taxon>Repensiviricetes</taxon>
        <taxon>Geplafuvirales</taxon>
        <taxon>Geminiviridae</taxon>
        <taxon>Begomovirus</taxon>
        <taxon>Begomovirus glycinepallidi</taxon>
    </lineage>
</organism>
<comment type="subunit">
    <text evidence="4 16">Binds to dimeric supercoiled plasmid DNA.</text>
</comment>
<dbReference type="GO" id="GO:0003677">
    <property type="term" value="F:DNA binding"/>
    <property type="evidence" value="ECO:0007669"/>
    <property type="project" value="UniProtKB-UniRule"/>
</dbReference>
<comment type="similarity">
    <text evidence="3 16">Belongs to the begomovirus movement protein BC1 family.</text>
</comment>
<evidence type="ECO:0000256" key="2">
    <source>
        <dbReference type="ARBA" id="ARBA00004461"/>
    </source>
</evidence>
<keyword evidence="11 16" id="KW-0916">Viral movement protein</keyword>
<dbReference type="GO" id="GO:0044167">
    <property type="term" value="C:host cell endoplasmic reticulum membrane"/>
    <property type="evidence" value="ECO:0007669"/>
    <property type="project" value="UniProtKB-SubCell"/>
</dbReference>
<evidence type="ECO:0000313" key="19">
    <source>
        <dbReference type="EMBL" id="ALO02557.1"/>
    </source>
</evidence>
<evidence type="ECO:0000256" key="16">
    <source>
        <dbReference type="RuleBase" id="RU369047"/>
    </source>
</evidence>
<dbReference type="GO" id="GO:0020002">
    <property type="term" value="C:host cell plasma membrane"/>
    <property type="evidence" value="ECO:0007669"/>
    <property type="project" value="UniProtKB-SubCell"/>
</dbReference>
<comment type="subcellular location">
    <subcellularLocation>
        <location evidence="16">Host cell membrane</location>
        <topology evidence="16">Peripheral membrane protein</topology>
        <orientation evidence="16">Cytoplasmic side</orientation>
    </subcellularLocation>
    <subcellularLocation>
        <location evidence="1 16">Host microsome membrane</location>
        <topology evidence="1 16">Peripheral membrane protein</topology>
        <orientation evidence="1 16">Cytoplasmic side</orientation>
    </subcellularLocation>
    <subcellularLocation>
        <location evidence="2 16">Host endoplasmic reticulum membrane</location>
        <topology evidence="2 16">Peripheral membrane protein</topology>
        <orientation evidence="2 16">Cytoplasmic side</orientation>
    </subcellularLocation>
    <text evidence="16">Found on ER-derived vesicles.</text>
</comment>
<evidence type="ECO:0000256" key="6">
    <source>
        <dbReference type="ARBA" id="ARBA00022448"/>
    </source>
</evidence>
<dbReference type="GO" id="GO:0046740">
    <property type="term" value="P:transport of virus in host, cell to cell"/>
    <property type="evidence" value="ECO:0007669"/>
    <property type="project" value="UniProtKB-UniRule"/>
</dbReference>
<name>D6MTY2_9GEMI</name>
<evidence type="ECO:0000256" key="10">
    <source>
        <dbReference type="ARBA" id="ARBA00022870"/>
    </source>
</evidence>
<accession>D6MTY2</accession>
<dbReference type="EMBL" id="KT454810">
    <property type="protein sequence ID" value="ALO02525.1"/>
    <property type="molecule type" value="Genomic_DNA"/>
</dbReference>
<dbReference type="Pfam" id="PF00845">
    <property type="entry name" value="Gemini_BL1"/>
    <property type="match status" value="1"/>
</dbReference>
<dbReference type="GO" id="GO:0016020">
    <property type="term" value="C:membrane"/>
    <property type="evidence" value="ECO:0007669"/>
    <property type="project" value="UniProtKB-UniRule"/>
</dbReference>
<comment type="function">
    <text evidence="16">Movement protein involved in the cell-to-cell and systemic transport of viral genomic DNA. Begomoviruses use 2 proteins to transport their DNA from cell to cell. The nuclear shuttle protein (NSP) shuttles it between nucleus and cytoplasm and the movement protein (MP) probably transports the DNA-NSP complex to the cell periphery and facilitates further movement across the cell wall.</text>
</comment>
<evidence type="ECO:0000256" key="1">
    <source>
        <dbReference type="ARBA" id="ARBA00004327"/>
    </source>
</evidence>
<evidence type="ECO:0000256" key="13">
    <source>
        <dbReference type="ARBA" id="ARBA00023136"/>
    </source>
</evidence>
<keyword evidence="10 16" id="KW-1043">Host membrane</keyword>
<evidence type="ECO:0000313" key="18">
    <source>
        <dbReference type="EMBL" id="ALO02525.1"/>
    </source>
</evidence>
<evidence type="ECO:0000256" key="15">
    <source>
        <dbReference type="ARBA" id="ARBA00032400"/>
    </source>
</evidence>